<organism evidence="2 3">
    <name type="scientific">Cinchona calisaya</name>
    <dbReference type="NCBI Taxonomy" id="153742"/>
    <lineage>
        <taxon>Eukaryota</taxon>
        <taxon>Viridiplantae</taxon>
        <taxon>Streptophyta</taxon>
        <taxon>Embryophyta</taxon>
        <taxon>Tracheophyta</taxon>
        <taxon>Spermatophyta</taxon>
        <taxon>Magnoliopsida</taxon>
        <taxon>eudicotyledons</taxon>
        <taxon>Gunneridae</taxon>
        <taxon>Pentapetalae</taxon>
        <taxon>asterids</taxon>
        <taxon>lamiids</taxon>
        <taxon>Gentianales</taxon>
        <taxon>Rubiaceae</taxon>
        <taxon>Cinchonoideae</taxon>
        <taxon>Cinchoneae</taxon>
        <taxon>Cinchona</taxon>
    </lineage>
</organism>
<dbReference type="EMBL" id="JBJUIK010000003">
    <property type="protein sequence ID" value="KAL3533543.1"/>
    <property type="molecule type" value="Genomic_DNA"/>
</dbReference>
<feature type="compositionally biased region" description="Polar residues" evidence="1">
    <location>
        <begin position="152"/>
        <end position="178"/>
    </location>
</feature>
<proteinExistence type="predicted"/>
<evidence type="ECO:0000313" key="2">
    <source>
        <dbReference type="EMBL" id="KAL3533543.1"/>
    </source>
</evidence>
<comment type="caution">
    <text evidence="2">The sequence shown here is derived from an EMBL/GenBank/DDBJ whole genome shotgun (WGS) entry which is preliminary data.</text>
</comment>
<evidence type="ECO:0000313" key="3">
    <source>
        <dbReference type="Proteomes" id="UP001630127"/>
    </source>
</evidence>
<dbReference type="AlphaFoldDB" id="A0ABD3AQQ7"/>
<evidence type="ECO:0000256" key="1">
    <source>
        <dbReference type="SAM" id="MobiDB-lite"/>
    </source>
</evidence>
<protein>
    <recommendedName>
        <fullName evidence="4">Retrotransposon Copia-like N-terminal domain-containing protein</fullName>
    </recommendedName>
</protein>
<dbReference type="Proteomes" id="UP001630127">
    <property type="component" value="Unassembled WGS sequence"/>
</dbReference>
<feature type="compositionally biased region" description="Polar residues" evidence="1">
    <location>
        <begin position="10"/>
        <end position="21"/>
    </location>
</feature>
<name>A0ABD3AQQ7_9GENT</name>
<evidence type="ECO:0008006" key="4">
    <source>
        <dbReference type="Google" id="ProtNLM"/>
    </source>
</evidence>
<gene>
    <name evidence="2" type="ORF">ACH5RR_007064</name>
</gene>
<sequence>MASESRRFSGPSSGQESVNSSGTDGSVLLITQHNLIDHNYFQWAKSMMMFILGKGQNFLSYDSANEIWTGARKTCFDNDNIVELFEIKGAFHDFRQGRYKKIVEKERIFQVLLGLDKSLMKSGKEFLEPSLFHEFMRLSHCSEEREQEEVNDGNSVSSSTPSTQEGLAFVSQGTNLNSDARPKKW</sequence>
<accession>A0ABD3AQQ7</accession>
<keyword evidence="3" id="KW-1185">Reference proteome</keyword>
<feature type="region of interest" description="Disordered" evidence="1">
    <location>
        <begin position="1"/>
        <end position="21"/>
    </location>
</feature>
<reference evidence="2 3" key="1">
    <citation type="submission" date="2024-11" db="EMBL/GenBank/DDBJ databases">
        <title>A near-complete genome assembly of Cinchona calisaya.</title>
        <authorList>
            <person name="Lian D.C."/>
            <person name="Zhao X.W."/>
            <person name="Wei L."/>
        </authorList>
    </citation>
    <scope>NUCLEOTIDE SEQUENCE [LARGE SCALE GENOMIC DNA]</scope>
    <source>
        <tissue evidence="2">Nenye</tissue>
    </source>
</reference>
<feature type="region of interest" description="Disordered" evidence="1">
    <location>
        <begin position="143"/>
        <end position="185"/>
    </location>
</feature>